<protein>
    <submittedName>
        <fullName evidence="8">DMT family transporter</fullName>
    </submittedName>
</protein>
<feature type="domain" description="EamA" evidence="7">
    <location>
        <begin position="156"/>
        <end position="285"/>
    </location>
</feature>
<evidence type="ECO:0000313" key="8">
    <source>
        <dbReference type="EMBL" id="MBH0239213.1"/>
    </source>
</evidence>
<feature type="transmembrane region" description="Helical" evidence="6">
    <location>
        <begin position="184"/>
        <end position="204"/>
    </location>
</feature>
<evidence type="ECO:0000256" key="1">
    <source>
        <dbReference type="ARBA" id="ARBA00004141"/>
    </source>
</evidence>
<evidence type="ECO:0000256" key="6">
    <source>
        <dbReference type="SAM" id="Phobius"/>
    </source>
</evidence>
<dbReference type="Pfam" id="PF00892">
    <property type="entry name" value="EamA"/>
    <property type="match status" value="2"/>
</dbReference>
<dbReference type="Gene3D" id="1.10.3730.20">
    <property type="match status" value="1"/>
</dbReference>
<feature type="transmembrane region" description="Helical" evidence="6">
    <location>
        <begin position="102"/>
        <end position="123"/>
    </location>
</feature>
<gene>
    <name evidence="8" type="ORF">I5731_15410</name>
</gene>
<dbReference type="AlphaFoldDB" id="A0A931MXK3"/>
<feature type="transmembrane region" description="Helical" evidence="6">
    <location>
        <begin position="268"/>
        <end position="287"/>
    </location>
</feature>
<sequence length="293" mass="31089">MSRTLPRAAAVSIAAVPLALGAFVLFSLQDAGVKSLLGAGPIWQLLMIRAAVVLVIALAVGRTKLLLDLVHSRNKKQLLARAMIMLVAWLCFYQAAHELPLAQLTTLYFVSPFLVTLASGPLLGERPTRLQWIAVVLGFTGVAIAAGVQDFVFSPAVGLALIAAAFWATALLMLRRMGPDESSLVQIASSNGVFLMATLSGLAFHPFEPAFGEVRWMAMVALAGGMAQFLLYEAATRAPAPLIATLEYTAILCAFSFGWLFFAEVPGPNVFAGAALVVVSGLMVVAGTRFRRG</sequence>
<feature type="transmembrane region" description="Helical" evidence="6">
    <location>
        <begin position="242"/>
        <end position="262"/>
    </location>
</feature>
<dbReference type="GO" id="GO:0016020">
    <property type="term" value="C:membrane"/>
    <property type="evidence" value="ECO:0007669"/>
    <property type="project" value="UniProtKB-SubCell"/>
</dbReference>
<dbReference type="RefSeq" id="WP_197312298.1">
    <property type="nucleotide sequence ID" value="NZ_JADZLT010000053.1"/>
</dbReference>
<feature type="transmembrane region" description="Helical" evidence="6">
    <location>
        <begin position="78"/>
        <end position="96"/>
    </location>
</feature>
<name>A0A931MXK3_9HYPH</name>
<feature type="domain" description="EamA" evidence="7">
    <location>
        <begin position="16"/>
        <end position="145"/>
    </location>
</feature>
<comment type="caution">
    <text evidence="8">The sequence shown here is derived from an EMBL/GenBank/DDBJ whole genome shotgun (WGS) entry which is preliminary data.</text>
</comment>
<organism evidence="8 9">
    <name type="scientific">Methylobrevis albus</name>
    <dbReference type="NCBI Taxonomy" id="2793297"/>
    <lineage>
        <taxon>Bacteria</taxon>
        <taxon>Pseudomonadati</taxon>
        <taxon>Pseudomonadota</taxon>
        <taxon>Alphaproteobacteria</taxon>
        <taxon>Hyphomicrobiales</taxon>
        <taxon>Pleomorphomonadaceae</taxon>
        <taxon>Methylobrevis</taxon>
    </lineage>
</organism>
<evidence type="ECO:0000256" key="2">
    <source>
        <dbReference type="ARBA" id="ARBA00009853"/>
    </source>
</evidence>
<comment type="similarity">
    <text evidence="2">Belongs to the drug/metabolite transporter (DMT) superfamily. 10 TMS drug/metabolite exporter (DME) (TC 2.A.7.3) family.</text>
</comment>
<keyword evidence="9" id="KW-1185">Reference proteome</keyword>
<dbReference type="PANTHER" id="PTHR22911">
    <property type="entry name" value="ACYL-MALONYL CONDENSING ENZYME-RELATED"/>
    <property type="match status" value="1"/>
</dbReference>
<feature type="transmembrane region" description="Helical" evidence="6">
    <location>
        <begin position="216"/>
        <end position="235"/>
    </location>
</feature>
<keyword evidence="5 6" id="KW-0472">Membrane</keyword>
<comment type="subcellular location">
    <subcellularLocation>
        <location evidence="1">Membrane</location>
        <topology evidence="1">Multi-pass membrane protein</topology>
    </subcellularLocation>
</comment>
<dbReference type="InterPro" id="IPR000620">
    <property type="entry name" value="EamA_dom"/>
</dbReference>
<feature type="transmembrane region" description="Helical" evidence="6">
    <location>
        <begin position="130"/>
        <end position="146"/>
    </location>
</feature>
<proteinExistence type="inferred from homology"/>
<dbReference type="PANTHER" id="PTHR22911:SF6">
    <property type="entry name" value="SOLUTE CARRIER FAMILY 35 MEMBER G1"/>
    <property type="match status" value="1"/>
</dbReference>
<dbReference type="SUPFAM" id="SSF103481">
    <property type="entry name" value="Multidrug resistance efflux transporter EmrE"/>
    <property type="match status" value="2"/>
</dbReference>
<reference evidence="8" key="1">
    <citation type="submission" date="2020-12" db="EMBL/GenBank/DDBJ databases">
        <title>Methylobrevis albus sp. nov., isolated from fresh water lack sediment.</title>
        <authorList>
            <person name="Zou Q."/>
        </authorList>
    </citation>
    <scope>NUCLEOTIDE SEQUENCE</scope>
    <source>
        <strain evidence="8">L22</strain>
    </source>
</reference>
<evidence type="ECO:0000259" key="7">
    <source>
        <dbReference type="Pfam" id="PF00892"/>
    </source>
</evidence>
<feature type="transmembrane region" description="Helical" evidence="6">
    <location>
        <begin position="45"/>
        <end position="66"/>
    </location>
</feature>
<accession>A0A931MXK3</accession>
<evidence type="ECO:0000256" key="4">
    <source>
        <dbReference type="ARBA" id="ARBA00022989"/>
    </source>
</evidence>
<keyword evidence="3 6" id="KW-0812">Transmembrane</keyword>
<feature type="transmembrane region" description="Helical" evidence="6">
    <location>
        <begin position="152"/>
        <end position="172"/>
    </location>
</feature>
<evidence type="ECO:0000256" key="3">
    <source>
        <dbReference type="ARBA" id="ARBA00022692"/>
    </source>
</evidence>
<evidence type="ECO:0000313" key="9">
    <source>
        <dbReference type="Proteomes" id="UP000631694"/>
    </source>
</evidence>
<dbReference type="EMBL" id="JADZLT010000053">
    <property type="protein sequence ID" value="MBH0239213.1"/>
    <property type="molecule type" value="Genomic_DNA"/>
</dbReference>
<dbReference type="InterPro" id="IPR037185">
    <property type="entry name" value="EmrE-like"/>
</dbReference>
<keyword evidence="4 6" id="KW-1133">Transmembrane helix</keyword>
<dbReference type="Proteomes" id="UP000631694">
    <property type="component" value="Unassembled WGS sequence"/>
</dbReference>
<evidence type="ECO:0000256" key="5">
    <source>
        <dbReference type="ARBA" id="ARBA00023136"/>
    </source>
</evidence>